<dbReference type="InterPro" id="IPR053843">
    <property type="entry name" value="DnaD_N"/>
</dbReference>
<sequence>MSPERIPKELLGKWGGPALAQGWTNIPNTLLDQQSKLDLTNSEMVLLIHIISFSHKAESPAFPSITTLATRLNQHSRTIQRTISRLVEKGIINKTIRSKHANDLGMTNIYSLEPLKRKLSKIRP</sequence>
<dbReference type="Gene3D" id="1.10.10.10">
    <property type="entry name" value="Winged helix-like DNA-binding domain superfamily/Winged helix DNA-binding domain"/>
    <property type="match status" value="1"/>
</dbReference>
<protein>
    <submittedName>
        <fullName evidence="2">Helix-turn-helix domain-containing protein</fullName>
    </submittedName>
</protein>
<evidence type="ECO:0000313" key="2">
    <source>
        <dbReference type="EMBL" id="QQA60932.1"/>
    </source>
</evidence>
<reference evidence="2" key="1">
    <citation type="submission" date="2020-12" db="EMBL/GenBank/DDBJ databases">
        <title>GES Beta-lactamases isolated from hospital effluents in Brazil.</title>
        <authorList>
            <person name="Conte D."/>
            <person name="Mesa D."/>
            <person name="Palmeiro J.K."/>
            <person name="Dalla-Costa L.M."/>
        </authorList>
    </citation>
    <scope>NUCLEOTIDE SEQUENCE [LARGE SCALE GENOMIC DNA]</scope>
    <source>
        <strain evidence="2">Aero21</strain>
    </source>
</reference>
<dbReference type="SUPFAM" id="SSF46785">
    <property type="entry name" value="Winged helix' DNA-binding domain"/>
    <property type="match status" value="1"/>
</dbReference>
<dbReference type="InterPro" id="IPR036390">
    <property type="entry name" value="WH_DNA-bd_sf"/>
</dbReference>
<dbReference type="InterPro" id="IPR036388">
    <property type="entry name" value="WH-like_DNA-bd_sf"/>
</dbReference>
<dbReference type="Pfam" id="PF21984">
    <property type="entry name" value="DnaD_N"/>
    <property type="match status" value="1"/>
</dbReference>
<dbReference type="EMBL" id="CP065937">
    <property type="protein sequence ID" value="QQA60932.1"/>
    <property type="molecule type" value="Genomic_DNA"/>
</dbReference>
<proteinExistence type="predicted"/>
<dbReference type="AlphaFoldDB" id="A0A7T4C3B6"/>
<name>A0A7T4C3B6_AERCA</name>
<accession>A0A7T4C3B6</accession>
<gene>
    <name evidence="2" type="ORF">JC965_25205</name>
</gene>
<feature type="domain" description="DnaD N-terminal" evidence="1">
    <location>
        <begin position="26"/>
        <end position="121"/>
    </location>
</feature>
<evidence type="ECO:0000259" key="1">
    <source>
        <dbReference type="Pfam" id="PF21984"/>
    </source>
</evidence>
<organism evidence="2">
    <name type="scientific">Aeromonas caviae</name>
    <name type="common">Aeromonas punctata</name>
    <dbReference type="NCBI Taxonomy" id="648"/>
    <lineage>
        <taxon>Bacteria</taxon>
        <taxon>Pseudomonadati</taxon>
        <taxon>Pseudomonadota</taxon>
        <taxon>Gammaproteobacteria</taxon>
        <taxon>Aeromonadales</taxon>
        <taxon>Aeromonadaceae</taxon>
        <taxon>Aeromonas</taxon>
    </lineage>
</organism>